<reference evidence="1 2" key="1">
    <citation type="submission" date="2021-10" db="EMBL/GenBank/DDBJ databases">
        <title>Anaerobic single-cell dispensing facilitates the cultivation of human gut bacteria.</title>
        <authorList>
            <person name="Afrizal A."/>
        </authorList>
    </citation>
    <scope>NUCLEOTIDE SEQUENCE [LARGE SCALE GENOMIC DNA]</scope>
    <source>
        <strain evidence="1 2">CLA-AA-H270</strain>
    </source>
</reference>
<sequence length="46" mass="5300">MIGYDPIRKLPSVTVQELAGLEEQTIEYLLRYQYGEDLVKKPAEAM</sequence>
<keyword evidence="2" id="KW-1185">Reference proteome</keyword>
<organism evidence="1 2">
    <name type="scientific">Agathobaculum butyriciproducens</name>
    <dbReference type="NCBI Taxonomy" id="1628085"/>
    <lineage>
        <taxon>Bacteria</taxon>
        <taxon>Bacillati</taxon>
        <taxon>Bacillota</taxon>
        <taxon>Clostridia</taxon>
        <taxon>Eubacteriales</taxon>
        <taxon>Butyricicoccaceae</taxon>
        <taxon>Agathobaculum</taxon>
    </lineage>
</organism>
<dbReference type="EMBL" id="JAJEPX010000001">
    <property type="protein sequence ID" value="MCC2175664.1"/>
    <property type="molecule type" value="Genomic_DNA"/>
</dbReference>
<gene>
    <name evidence="1" type="ORF">LKD22_00730</name>
</gene>
<evidence type="ECO:0000313" key="2">
    <source>
        <dbReference type="Proteomes" id="UP001298753"/>
    </source>
</evidence>
<dbReference type="Proteomes" id="UP001298753">
    <property type="component" value="Unassembled WGS sequence"/>
</dbReference>
<name>A0AAW4VY81_9FIRM</name>
<comment type="caution">
    <text evidence="1">The sequence shown here is derived from an EMBL/GenBank/DDBJ whole genome shotgun (WGS) entry which is preliminary data.</text>
</comment>
<dbReference type="RefSeq" id="WP_227599934.1">
    <property type="nucleotide sequence ID" value="NZ_JAJEPX010000001.1"/>
</dbReference>
<accession>A0AAW4VY81</accession>
<protein>
    <submittedName>
        <fullName evidence="1">Uncharacterized protein</fullName>
    </submittedName>
</protein>
<evidence type="ECO:0000313" key="1">
    <source>
        <dbReference type="EMBL" id="MCC2175664.1"/>
    </source>
</evidence>
<dbReference type="AlphaFoldDB" id="A0AAW4VY81"/>
<proteinExistence type="predicted"/>
<dbReference type="GeneID" id="98661117"/>